<accession>A0AAN9HXC8</accession>
<dbReference type="AlphaFoldDB" id="A0AAN9HXC8"/>
<evidence type="ECO:0000313" key="2">
    <source>
        <dbReference type="Proteomes" id="UP001372338"/>
    </source>
</evidence>
<dbReference type="Proteomes" id="UP001372338">
    <property type="component" value="Unassembled WGS sequence"/>
</dbReference>
<gene>
    <name evidence="1" type="ORF">RIF29_25301</name>
</gene>
<sequence>MGQGDGVSSGVGLEEVVGNLYEVVIDNEAQGEAMAIVVIGLIATMRRRFLFGQMERTRTTTREGGSGDAGTTNEGFVDERDIMIMRHMRQRIKHKILRDNCLAAEDN</sequence>
<keyword evidence="2" id="KW-1185">Reference proteome</keyword>
<name>A0AAN9HXC8_CROPI</name>
<reference evidence="1 2" key="1">
    <citation type="submission" date="2024-01" db="EMBL/GenBank/DDBJ databases">
        <title>The genomes of 5 underutilized Papilionoideae crops provide insights into root nodulation and disease resistanc.</title>
        <authorList>
            <person name="Yuan L."/>
        </authorList>
    </citation>
    <scope>NUCLEOTIDE SEQUENCE [LARGE SCALE GENOMIC DNA]</scope>
    <source>
        <strain evidence="1">ZHUSHIDOU_FW_LH</strain>
        <tissue evidence="1">Leaf</tissue>
    </source>
</reference>
<evidence type="ECO:0000313" key="1">
    <source>
        <dbReference type="EMBL" id="KAK7259688.1"/>
    </source>
</evidence>
<proteinExistence type="predicted"/>
<organism evidence="1 2">
    <name type="scientific">Crotalaria pallida</name>
    <name type="common">Smooth rattlebox</name>
    <name type="synonym">Crotalaria striata</name>
    <dbReference type="NCBI Taxonomy" id="3830"/>
    <lineage>
        <taxon>Eukaryota</taxon>
        <taxon>Viridiplantae</taxon>
        <taxon>Streptophyta</taxon>
        <taxon>Embryophyta</taxon>
        <taxon>Tracheophyta</taxon>
        <taxon>Spermatophyta</taxon>
        <taxon>Magnoliopsida</taxon>
        <taxon>eudicotyledons</taxon>
        <taxon>Gunneridae</taxon>
        <taxon>Pentapetalae</taxon>
        <taxon>rosids</taxon>
        <taxon>fabids</taxon>
        <taxon>Fabales</taxon>
        <taxon>Fabaceae</taxon>
        <taxon>Papilionoideae</taxon>
        <taxon>50 kb inversion clade</taxon>
        <taxon>genistoids sensu lato</taxon>
        <taxon>core genistoids</taxon>
        <taxon>Crotalarieae</taxon>
        <taxon>Crotalaria</taxon>
    </lineage>
</organism>
<comment type="caution">
    <text evidence="1">The sequence shown here is derived from an EMBL/GenBank/DDBJ whole genome shotgun (WGS) entry which is preliminary data.</text>
</comment>
<protein>
    <submittedName>
        <fullName evidence="1">Uncharacterized protein</fullName>
    </submittedName>
</protein>
<dbReference type="EMBL" id="JAYWIO010000005">
    <property type="protein sequence ID" value="KAK7259688.1"/>
    <property type="molecule type" value="Genomic_DNA"/>
</dbReference>